<organism evidence="1 2">
    <name type="scientific">Prevotella heparinolytica</name>
    <dbReference type="NCBI Taxonomy" id="28113"/>
    <lineage>
        <taxon>Bacteria</taxon>
        <taxon>Pseudomonadati</taxon>
        <taxon>Bacteroidota</taxon>
        <taxon>Bacteroidia</taxon>
        <taxon>Bacteroidales</taxon>
        <taxon>Bacteroidaceae</taxon>
        <taxon>Bacteroides</taxon>
    </lineage>
</organism>
<comment type="caution">
    <text evidence="1">The sequence shown here is derived from an EMBL/GenBank/DDBJ whole genome shotgun (WGS) entry which is preliminary data.</text>
</comment>
<dbReference type="Proteomes" id="UP000295600">
    <property type="component" value="Unassembled WGS sequence"/>
</dbReference>
<protein>
    <submittedName>
        <fullName evidence="1">Uncharacterized protein</fullName>
    </submittedName>
</protein>
<reference evidence="1 2" key="1">
    <citation type="submission" date="2019-03" db="EMBL/GenBank/DDBJ databases">
        <title>Genomic Encyclopedia of Type Strains, Phase IV (KMG-IV): sequencing the most valuable type-strain genomes for metagenomic binning, comparative biology and taxonomic classification.</title>
        <authorList>
            <person name="Goeker M."/>
        </authorList>
    </citation>
    <scope>NUCLEOTIDE SEQUENCE [LARGE SCALE GENOMIC DNA]</scope>
    <source>
        <strain evidence="1 2">DSM 23917</strain>
    </source>
</reference>
<accession>A0A4R2LV44</accession>
<sequence>MNVQAMVCTADVQIRGFPAFGCSRRCAITPLLPADLPAHAQLAKPVPFYFRHFAHGARMLVHTPHMSIFNQKALPIAAPRREDVSGGVFLRHRGTGRSPPRNHAFDTEERCLTRCRRKRPCRSLDSFVKRKEYQSIMQNAGLPFGCSIG</sequence>
<proteinExistence type="predicted"/>
<evidence type="ECO:0000313" key="1">
    <source>
        <dbReference type="EMBL" id="TCO94420.1"/>
    </source>
</evidence>
<dbReference type="EMBL" id="SLXB01000005">
    <property type="protein sequence ID" value="TCO94420.1"/>
    <property type="molecule type" value="Genomic_DNA"/>
</dbReference>
<dbReference type="AlphaFoldDB" id="A0A4R2LV44"/>
<evidence type="ECO:0000313" key="2">
    <source>
        <dbReference type="Proteomes" id="UP000295600"/>
    </source>
</evidence>
<name>A0A4R2LV44_9BACE</name>
<gene>
    <name evidence="1" type="ORF">EV202_105119</name>
</gene>